<proteinExistence type="predicted"/>
<gene>
    <name evidence="1" type="ORF">ZEAMMB73_Zm00001d011059</name>
</gene>
<evidence type="ECO:0000313" key="1">
    <source>
        <dbReference type="EMBL" id="AQK95506.1"/>
    </source>
</evidence>
<dbReference type="InterPro" id="IPR036322">
    <property type="entry name" value="WD40_repeat_dom_sf"/>
</dbReference>
<name>K7V604_MAIZE</name>
<organism evidence="1">
    <name type="scientific">Zea mays</name>
    <name type="common">Maize</name>
    <dbReference type="NCBI Taxonomy" id="4577"/>
    <lineage>
        <taxon>Eukaryota</taxon>
        <taxon>Viridiplantae</taxon>
        <taxon>Streptophyta</taxon>
        <taxon>Embryophyta</taxon>
        <taxon>Tracheophyta</taxon>
        <taxon>Spermatophyta</taxon>
        <taxon>Magnoliopsida</taxon>
        <taxon>Liliopsida</taxon>
        <taxon>Poales</taxon>
        <taxon>Poaceae</taxon>
        <taxon>PACMAD clade</taxon>
        <taxon>Panicoideae</taxon>
        <taxon>Andropogonodae</taxon>
        <taxon>Andropogoneae</taxon>
        <taxon>Tripsacinae</taxon>
        <taxon>Zea</taxon>
    </lineage>
</organism>
<dbReference type="InParanoid" id="K7V604"/>
<accession>K7V604</accession>
<dbReference type="EMBL" id="CM000784">
    <property type="protein sequence ID" value="AQK95506.1"/>
    <property type="molecule type" value="Genomic_DNA"/>
</dbReference>
<dbReference type="PaxDb" id="4577-GRMZM2G097929_P01"/>
<protein>
    <submittedName>
        <fullName evidence="1">Uncharacterized protein</fullName>
    </submittedName>
</protein>
<dbReference type="HOGENOM" id="CLU_2472393_0_0_1"/>
<reference evidence="1" key="1">
    <citation type="submission" date="2015-12" db="EMBL/GenBank/DDBJ databases">
        <title>Update maize B73 reference genome by single molecule sequencing technologies.</title>
        <authorList>
            <consortium name="Maize Genome Sequencing Project"/>
            <person name="Ware D."/>
        </authorList>
    </citation>
    <scope>NUCLEOTIDE SEQUENCE</scope>
    <source>
        <tissue evidence="1">Seedling</tissue>
    </source>
</reference>
<dbReference type="STRING" id="4577.K7V604"/>
<sequence length="88" mass="10110">MKKIIAFNGHLVLLGLYIHVWDIRTKVCVSALTGHDNIVCSVFARPMVRMHFNLSSSRFTTIFSAKWYTIFHDVVLFGVTPSVNQWII</sequence>
<dbReference type="AlphaFoldDB" id="K7V604"/>
<dbReference type="SUPFAM" id="SSF50978">
    <property type="entry name" value="WD40 repeat-like"/>
    <property type="match status" value="1"/>
</dbReference>